<dbReference type="PANTHER" id="PTHR42759">
    <property type="entry name" value="MOXR FAMILY PROTEIN"/>
    <property type="match status" value="1"/>
</dbReference>
<evidence type="ECO:0000256" key="2">
    <source>
        <dbReference type="ARBA" id="ARBA00022840"/>
    </source>
</evidence>
<reference evidence="4" key="1">
    <citation type="journal article" date="2015" name="Nature">
        <title>Complex archaea that bridge the gap between prokaryotes and eukaryotes.</title>
        <authorList>
            <person name="Spang A."/>
            <person name="Saw J.H."/>
            <person name="Jorgensen S.L."/>
            <person name="Zaremba-Niedzwiedzka K."/>
            <person name="Martijn J."/>
            <person name="Lind A.E."/>
            <person name="van Eijk R."/>
            <person name="Schleper C."/>
            <person name="Guy L."/>
            <person name="Ettema T.J."/>
        </authorList>
    </citation>
    <scope>NUCLEOTIDE SEQUENCE</scope>
</reference>
<dbReference type="PIRSF" id="PIRSF002849">
    <property type="entry name" value="AAA_ATPase_chaperone_MoxR_prd"/>
    <property type="match status" value="1"/>
</dbReference>
<dbReference type="InterPro" id="IPR050764">
    <property type="entry name" value="CbbQ/NirQ/NorQ/GpvN"/>
</dbReference>
<dbReference type="AlphaFoldDB" id="A0A0F9PIT7"/>
<protein>
    <recommendedName>
        <fullName evidence="3">AAA+ ATPase domain-containing protein</fullName>
    </recommendedName>
</protein>
<dbReference type="Gene3D" id="3.40.50.300">
    <property type="entry name" value="P-loop containing nucleotide triphosphate hydrolases"/>
    <property type="match status" value="1"/>
</dbReference>
<evidence type="ECO:0000256" key="1">
    <source>
        <dbReference type="ARBA" id="ARBA00022741"/>
    </source>
</evidence>
<accession>A0A0F9PIT7</accession>
<dbReference type="InterPro" id="IPR027417">
    <property type="entry name" value="P-loop_NTPase"/>
</dbReference>
<gene>
    <name evidence="4" type="ORF">LCGC14_0895340</name>
</gene>
<comment type="caution">
    <text evidence="4">The sequence shown here is derived from an EMBL/GenBank/DDBJ whole genome shotgun (WGS) entry which is preliminary data.</text>
</comment>
<dbReference type="SUPFAM" id="SSF52540">
    <property type="entry name" value="P-loop containing nucleoside triphosphate hydrolases"/>
    <property type="match status" value="1"/>
</dbReference>
<dbReference type="Pfam" id="PF17863">
    <property type="entry name" value="AAA_lid_2"/>
    <property type="match status" value="1"/>
</dbReference>
<feature type="domain" description="AAA+ ATPase" evidence="3">
    <location>
        <begin position="54"/>
        <end position="195"/>
    </location>
</feature>
<keyword evidence="1" id="KW-0547">Nucleotide-binding</keyword>
<dbReference type="SMART" id="SM00382">
    <property type="entry name" value="AAA"/>
    <property type="match status" value="1"/>
</dbReference>
<dbReference type="Pfam" id="PF07726">
    <property type="entry name" value="AAA_3"/>
    <property type="match status" value="1"/>
</dbReference>
<sequence length="329" mass="36586">MKKIGTSDKAKYYEKEEIDVTPIREIAQEVLSEVSRVIVGYGDILQNLFVAVLVNGHVLLEGVPGLGKTVMAKTFAQTLGISFRRVQFTPDLLPADITGTKIFDQNEGAFVLQKGPIFANVVLADEINRAAPKTQAALLEAMAERQVTIEGQTLILEKPFIVVATENPVEMEGTYPLPEAQVDRFLFKLWLDYPEDHEEVEIMRRQLSGESPSVEAITSAEELLAAQRIMNMVYIDDRILKYIRDLIIKTRNHPQIALGCGPRASLTLMKCSKARASILGRSYVTPDDVRALIIPALNHRILLKPEAELEGLDTKSVLKTIVEDIPVPI</sequence>
<evidence type="ECO:0000259" key="3">
    <source>
        <dbReference type="SMART" id="SM00382"/>
    </source>
</evidence>
<dbReference type="PANTHER" id="PTHR42759:SF1">
    <property type="entry name" value="MAGNESIUM-CHELATASE SUBUNIT CHLD"/>
    <property type="match status" value="1"/>
</dbReference>
<evidence type="ECO:0000313" key="4">
    <source>
        <dbReference type="EMBL" id="KKN24387.1"/>
    </source>
</evidence>
<dbReference type="GO" id="GO:0016887">
    <property type="term" value="F:ATP hydrolysis activity"/>
    <property type="evidence" value="ECO:0007669"/>
    <property type="project" value="InterPro"/>
</dbReference>
<dbReference type="InterPro" id="IPR011703">
    <property type="entry name" value="ATPase_AAA-3"/>
</dbReference>
<dbReference type="InterPro" id="IPR041628">
    <property type="entry name" value="ChlI/MoxR_AAA_lid"/>
</dbReference>
<keyword evidence="2" id="KW-0067">ATP-binding</keyword>
<dbReference type="FunFam" id="3.40.50.300:FF:000640">
    <property type="entry name" value="MoxR family ATPase"/>
    <property type="match status" value="1"/>
</dbReference>
<dbReference type="GO" id="GO:0005524">
    <property type="term" value="F:ATP binding"/>
    <property type="evidence" value="ECO:0007669"/>
    <property type="project" value="UniProtKB-KW"/>
</dbReference>
<name>A0A0F9PIT7_9ZZZZ</name>
<proteinExistence type="predicted"/>
<organism evidence="4">
    <name type="scientific">marine sediment metagenome</name>
    <dbReference type="NCBI Taxonomy" id="412755"/>
    <lineage>
        <taxon>unclassified sequences</taxon>
        <taxon>metagenomes</taxon>
        <taxon>ecological metagenomes</taxon>
    </lineage>
</organism>
<dbReference type="Gene3D" id="1.10.8.80">
    <property type="entry name" value="Magnesium chelatase subunit I, C-Terminal domain"/>
    <property type="match status" value="1"/>
</dbReference>
<dbReference type="EMBL" id="LAZR01002886">
    <property type="protein sequence ID" value="KKN24387.1"/>
    <property type="molecule type" value="Genomic_DNA"/>
</dbReference>
<dbReference type="InterPro" id="IPR003593">
    <property type="entry name" value="AAA+_ATPase"/>
</dbReference>